<dbReference type="Proteomes" id="UP000799754">
    <property type="component" value="Unassembled WGS sequence"/>
</dbReference>
<sequence>MQPRRLASRVLALSTITAPPSAITTAIIATVPGTTSYVFRRGNPPAPASHKRGEATDERNDKPQRPGYLNAFGDEVTSSGCKCLDIPVKTVVVSKTSTATSAATVSEAIAGPVFTLDAPTEHDNDYNDTPVKSQNYKHKGDLWSHHNTIPMRNTTPNTRPYTTLRQCRLFYRP</sequence>
<keyword evidence="2" id="KW-1185">Reference proteome</keyword>
<organism evidence="1 2">
    <name type="scientific">Macroventuria anomochaeta</name>
    <dbReference type="NCBI Taxonomy" id="301207"/>
    <lineage>
        <taxon>Eukaryota</taxon>
        <taxon>Fungi</taxon>
        <taxon>Dikarya</taxon>
        <taxon>Ascomycota</taxon>
        <taxon>Pezizomycotina</taxon>
        <taxon>Dothideomycetes</taxon>
        <taxon>Pleosporomycetidae</taxon>
        <taxon>Pleosporales</taxon>
        <taxon>Pleosporineae</taxon>
        <taxon>Didymellaceae</taxon>
        <taxon>Macroventuria</taxon>
    </lineage>
</organism>
<name>A0ACB6SH44_9PLEO</name>
<accession>A0ACB6SH44</accession>
<dbReference type="EMBL" id="MU006702">
    <property type="protein sequence ID" value="KAF2632905.1"/>
    <property type="molecule type" value="Genomic_DNA"/>
</dbReference>
<evidence type="ECO:0000313" key="2">
    <source>
        <dbReference type="Proteomes" id="UP000799754"/>
    </source>
</evidence>
<proteinExistence type="predicted"/>
<reference evidence="1" key="1">
    <citation type="journal article" date="2020" name="Stud. Mycol.">
        <title>101 Dothideomycetes genomes: a test case for predicting lifestyles and emergence of pathogens.</title>
        <authorList>
            <person name="Haridas S."/>
            <person name="Albert R."/>
            <person name="Binder M."/>
            <person name="Bloem J."/>
            <person name="Labutti K."/>
            <person name="Salamov A."/>
            <person name="Andreopoulos B."/>
            <person name="Baker S."/>
            <person name="Barry K."/>
            <person name="Bills G."/>
            <person name="Bluhm B."/>
            <person name="Cannon C."/>
            <person name="Castanera R."/>
            <person name="Culley D."/>
            <person name="Daum C."/>
            <person name="Ezra D."/>
            <person name="Gonzalez J."/>
            <person name="Henrissat B."/>
            <person name="Kuo A."/>
            <person name="Liang C."/>
            <person name="Lipzen A."/>
            <person name="Lutzoni F."/>
            <person name="Magnuson J."/>
            <person name="Mondo S."/>
            <person name="Nolan M."/>
            <person name="Ohm R."/>
            <person name="Pangilinan J."/>
            <person name="Park H.-J."/>
            <person name="Ramirez L."/>
            <person name="Alfaro M."/>
            <person name="Sun H."/>
            <person name="Tritt A."/>
            <person name="Yoshinaga Y."/>
            <person name="Zwiers L.-H."/>
            <person name="Turgeon B."/>
            <person name="Goodwin S."/>
            <person name="Spatafora J."/>
            <person name="Crous P."/>
            <person name="Grigoriev I."/>
        </authorList>
    </citation>
    <scope>NUCLEOTIDE SEQUENCE</scope>
    <source>
        <strain evidence="1">CBS 525.71</strain>
    </source>
</reference>
<evidence type="ECO:0000313" key="1">
    <source>
        <dbReference type="EMBL" id="KAF2632905.1"/>
    </source>
</evidence>
<gene>
    <name evidence="1" type="ORF">BU25DRAFT_454073</name>
</gene>
<protein>
    <submittedName>
        <fullName evidence="1">Uncharacterized protein</fullName>
    </submittedName>
</protein>
<comment type="caution">
    <text evidence="1">The sequence shown here is derived from an EMBL/GenBank/DDBJ whole genome shotgun (WGS) entry which is preliminary data.</text>
</comment>